<evidence type="ECO:0000259" key="1">
    <source>
        <dbReference type="PROSITE" id="PS50995"/>
    </source>
</evidence>
<dbReference type="Proteomes" id="UP001232755">
    <property type="component" value="Unassembled WGS sequence"/>
</dbReference>
<feature type="domain" description="HTH marR-type" evidence="1">
    <location>
        <begin position="9"/>
        <end position="143"/>
    </location>
</feature>
<comment type="caution">
    <text evidence="2">The sequence shown here is derived from an EMBL/GenBank/DDBJ whole genome shotgun (WGS) entry which is preliminary data.</text>
</comment>
<dbReference type="InterPro" id="IPR000835">
    <property type="entry name" value="HTH_MarR-typ"/>
</dbReference>
<proteinExistence type="predicted"/>
<evidence type="ECO:0000313" key="3">
    <source>
        <dbReference type="Proteomes" id="UP001232755"/>
    </source>
</evidence>
<reference evidence="2 3" key="1">
    <citation type="submission" date="2023-07" db="EMBL/GenBank/DDBJ databases">
        <title>Comparative genomics of wheat-associated soil bacteria to identify genetic determinants of phenazine resistance.</title>
        <authorList>
            <person name="Mouncey N."/>
        </authorList>
    </citation>
    <scope>NUCLEOTIDE SEQUENCE [LARGE SCALE GENOMIC DNA]</scope>
    <source>
        <strain evidence="2 3">B3I12</strain>
    </source>
</reference>
<dbReference type="InterPro" id="IPR036388">
    <property type="entry name" value="WH-like_DNA-bd_sf"/>
</dbReference>
<dbReference type="PRINTS" id="PR00598">
    <property type="entry name" value="HTHMARR"/>
</dbReference>
<dbReference type="EMBL" id="JAUSYP010000001">
    <property type="protein sequence ID" value="MDQ0752427.1"/>
    <property type="molecule type" value="Genomic_DNA"/>
</dbReference>
<dbReference type="RefSeq" id="WP_307178428.1">
    <property type="nucleotide sequence ID" value="NZ_JAUSYP010000001.1"/>
</dbReference>
<name>A0ABU0R1D8_9ACTN</name>
<sequence>MEDDAVVDLKLVFHDLVQFEIALWNAVDARLRADCDLQLTWFEVMQLLARRSECRIQDVAEEFGITVGGTSKVVDRIEAAGYCRRRANPNDRRSSLVELTPEGRRLADRAMEVFEAELETRVGSVIPEQDLERFAATLSALRAGGAQPGCAVSAGQESA</sequence>
<keyword evidence="3" id="KW-1185">Reference proteome</keyword>
<dbReference type="PANTHER" id="PTHR33164">
    <property type="entry name" value="TRANSCRIPTIONAL REGULATOR, MARR FAMILY"/>
    <property type="match status" value="1"/>
</dbReference>
<dbReference type="PANTHER" id="PTHR33164:SF94">
    <property type="entry name" value="TRANSCRIPTIONAL REGULATORY PROTEIN-RELATED"/>
    <property type="match status" value="1"/>
</dbReference>
<gene>
    <name evidence="2" type="ORF">QF034_006658</name>
</gene>
<dbReference type="Gene3D" id="1.10.10.10">
    <property type="entry name" value="Winged helix-like DNA-binding domain superfamily/Winged helix DNA-binding domain"/>
    <property type="match status" value="1"/>
</dbReference>
<protein>
    <submittedName>
        <fullName evidence="2">DNA-binding MarR family transcriptional regulator</fullName>
    </submittedName>
</protein>
<keyword evidence="2" id="KW-0238">DNA-binding</keyword>
<dbReference type="PROSITE" id="PS50995">
    <property type="entry name" value="HTH_MARR_2"/>
    <property type="match status" value="1"/>
</dbReference>
<accession>A0ABU0R1D8</accession>
<dbReference type="SMART" id="SM00347">
    <property type="entry name" value="HTH_MARR"/>
    <property type="match status" value="1"/>
</dbReference>
<dbReference type="SUPFAM" id="SSF46785">
    <property type="entry name" value="Winged helix' DNA-binding domain"/>
    <property type="match status" value="1"/>
</dbReference>
<dbReference type="InterPro" id="IPR039422">
    <property type="entry name" value="MarR/SlyA-like"/>
</dbReference>
<dbReference type="InterPro" id="IPR036390">
    <property type="entry name" value="WH_DNA-bd_sf"/>
</dbReference>
<dbReference type="GO" id="GO:0003677">
    <property type="term" value="F:DNA binding"/>
    <property type="evidence" value="ECO:0007669"/>
    <property type="project" value="UniProtKB-KW"/>
</dbReference>
<organism evidence="2 3">
    <name type="scientific">Streptomyces africanus</name>
    <dbReference type="NCBI Taxonomy" id="231024"/>
    <lineage>
        <taxon>Bacteria</taxon>
        <taxon>Bacillati</taxon>
        <taxon>Actinomycetota</taxon>
        <taxon>Actinomycetes</taxon>
        <taxon>Kitasatosporales</taxon>
        <taxon>Streptomycetaceae</taxon>
        <taxon>Streptomyces</taxon>
    </lineage>
</organism>
<evidence type="ECO:0000313" key="2">
    <source>
        <dbReference type="EMBL" id="MDQ0752427.1"/>
    </source>
</evidence>
<dbReference type="Pfam" id="PF01047">
    <property type="entry name" value="MarR"/>
    <property type="match status" value="1"/>
</dbReference>